<keyword evidence="4" id="KW-1185">Reference proteome</keyword>
<evidence type="ECO:0000259" key="2">
    <source>
        <dbReference type="Pfam" id="PF03886"/>
    </source>
</evidence>
<sequence>MIRHITMPLLIALLLTGCSLPSRTPSTMTYTLAVEPSVCSVDADGPVIEVATPVASPGFSTTGMAYREQPFELAYFAFSEWAAPLPKMLQPLLVEALESAGLFSAVLDSSQRLPADLRLQTRLLYLIHDFRRDTSRLELALRVQVVDVASGEIIANRILRTSEPAPTDDAYGGVVAANRALERLLPQVVQLSRTGLKPLQKTD</sequence>
<proteinExistence type="predicted"/>
<dbReference type="Pfam" id="PF03886">
    <property type="entry name" value="ABC_trans_aux"/>
    <property type="match status" value="1"/>
</dbReference>
<evidence type="ECO:0000313" key="3">
    <source>
        <dbReference type="EMBL" id="SCZ66729.1"/>
    </source>
</evidence>
<dbReference type="Proteomes" id="UP000199648">
    <property type="component" value="Unassembled WGS sequence"/>
</dbReference>
<dbReference type="AlphaFoldDB" id="A0A1G5R082"/>
<evidence type="ECO:0000313" key="4">
    <source>
        <dbReference type="Proteomes" id="UP000199648"/>
    </source>
</evidence>
<keyword evidence="1" id="KW-0732">Signal</keyword>
<dbReference type="PROSITE" id="PS51257">
    <property type="entry name" value="PROKAR_LIPOPROTEIN"/>
    <property type="match status" value="1"/>
</dbReference>
<dbReference type="SUPFAM" id="SSF159594">
    <property type="entry name" value="XCC0632-like"/>
    <property type="match status" value="1"/>
</dbReference>
<evidence type="ECO:0000256" key="1">
    <source>
        <dbReference type="SAM" id="SignalP"/>
    </source>
</evidence>
<protein>
    <submittedName>
        <fullName evidence="3">Cholesterol transport system auxiliary component</fullName>
    </submittedName>
</protein>
<feature type="domain" description="ABC-type transport auxiliary lipoprotein component" evidence="2">
    <location>
        <begin position="30"/>
        <end position="188"/>
    </location>
</feature>
<feature type="signal peptide" evidence="1">
    <location>
        <begin position="1"/>
        <end position="24"/>
    </location>
</feature>
<name>A0A1G5R082_9GAMM</name>
<accession>A0A1G5R082</accession>
<dbReference type="STRING" id="415747.SAMN03097708_03002"/>
<dbReference type="InterPro" id="IPR005586">
    <property type="entry name" value="ABC_trans_aux"/>
</dbReference>
<dbReference type="Gene3D" id="3.40.50.10610">
    <property type="entry name" value="ABC-type transport auxiliary lipoprotein component"/>
    <property type="match status" value="1"/>
</dbReference>
<gene>
    <name evidence="3" type="ORF">SAMN03097708_03002</name>
</gene>
<dbReference type="EMBL" id="FMWD01000012">
    <property type="protein sequence ID" value="SCZ66729.1"/>
    <property type="molecule type" value="Genomic_DNA"/>
</dbReference>
<reference evidence="3 4" key="1">
    <citation type="submission" date="2016-10" db="EMBL/GenBank/DDBJ databases">
        <authorList>
            <person name="de Groot N.N."/>
        </authorList>
    </citation>
    <scope>NUCLEOTIDE SEQUENCE [LARGE SCALE GENOMIC DNA]</scope>
    <source>
        <strain evidence="3 4">HLD2</strain>
    </source>
</reference>
<dbReference type="RefSeq" id="WP_092998793.1">
    <property type="nucleotide sequence ID" value="NZ_FMWD01000012.1"/>
</dbReference>
<organism evidence="3 4">
    <name type="scientific">Thiohalomonas denitrificans</name>
    <dbReference type="NCBI Taxonomy" id="415747"/>
    <lineage>
        <taxon>Bacteria</taxon>
        <taxon>Pseudomonadati</taxon>
        <taxon>Pseudomonadota</taxon>
        <taxon>Gammaproteobacteria</taxon>
        <taxon>Thiohalomonadales</taxon>
        <taxon>Thiohalomonadaceae</taxon>
        <taxon>Thiohalomonas</taxon>
    </lineage>
</organism>
<dbReference type="OrthoDB" id="5624722at2"/>
<feature type="chain" id="PRO_5011717877" evidence="1">
    <location>
        <begin position="25"/>
        <end position="203"/>
    </location>
</feature>